<accession>A0AA37SYV1</accession>
<feature type="domain" description="Inner membrane protein YejM N-terminal" evidence="2">
    <location>
        <begin position="7"/>
        <end position="255"/>
    </location>
</feature>
<dbReference type="EMBL" id="BSOT01000005">
    <property type="protein sequence ID" value="GLR70346.1"/>
    <property type="molecule type" value="Genomic_DNA"/>
</dbReference>
<dbReference type="Proteomes" id="UP001156601">
    <property type="component" value="Unassembled WGS sequence"/>
</dbReference>
<keyword evidence="4" id="KW-1185">Reference proteome</keyword>
<keyword evidence="1" id="KW-0812">Transmembrane</keyword>
<evidence type="ECO:0000256" key="1">
    <source>
        <dbReference type="SAM" id="Phobius"/>
    </source>
</evidence>
<feature type="transmembrane region" description="Helical" evidence="1">
    <location>
        <begin position="85"/>
        <end position="108"/>
    </location>
</feature>
<dbReference type="Pfam" id="PF11893">
    <property type="entry name" value="DUF3413"/>
    <property type="match status" value="1"/>
</dbReference>
<evidence type="ECO:0000259" key="2">
    <source>
        <dbReference type="Pfam" id="PF11893"/>
    </source>
</evidence>
<reference evidence="3" key="2">
    <citation type="submission" date="2023-01" db="EMBL/GenBank/DDBJ databases">
        <title>Draft genome sequence of Agaribacter marinus strain NBRC 110023.</title>
        <authorList>
            <person name="Sun Q."/>
            <person name="Mori K."/>
        </authorList>
    </citation>
    <scope>NUCLEOTIDE SEQUENCE</scope>
    <source>
        <strain evidence="3">NBRC 110023</strain>
    </source>
</reference>
<keyword evidence="1" id="KW-0472">Membrane</keyword>
<keyword evidence="1" id="KW-1133">Transmembrane helix</keyword>
<feature type="transmembrane region" description="Helical" evidence="1">
    <location>
        <begin position="139"/>
        <end position="161"/>
    </location>
</feature>
<dbReference type="AlphaFoldDB" id="A0AA37SYV1"/>
<comment type="caution">
    <text evidence="3">The sequence shown here is derived from an EMBL/GenBank/DDBJ whole genome shotgun (WGS) entry which is preliminary data.</text>
</comment>
<feature type="transmembrane region" description="Helical" evidence="1">
    <location>
        <begin position="173"/>
        <end position="194"/>
    </location>
</feature>
<dbReference type="InterPro" id="IPR024588">
    <property type="entry name" value="YejM_N"/>
</dbReference>
<dbReference type="RefSeq" id="WP_284216647.1">
    <property type="nucleotide sequence ID" value="NZ_BSOT01000005.1"/>
</dbReference>
<name>A0AA37SYV1_9ALTE</name>
<protein>
    <recommendedName>
        <fullName evidence="2">Inner membrane protein YejM N-terminal domain-containing protein</fullName>
    </recommendedName>
</protein>
<gene>
    <name evidence="3" type="ORF">GCM10007852_12540</name>
</gene>
<feature type="transmembrane region" description="Helical" evidence="1">
    <location>
        <begin position="51"/>
        <end position="78"/>
    </location>
</feature>
<evidence type="ECO:0000313" key="4">
    <source>
        <dbReference type="Proteomes" id="UP001156601"/>
    </source>
</evidence>
<evidence type="ECO:0000313" key="3">
    <source>
        <dbReference type="EMBL" id="GLR70346.1"/>
    </source>
</evidence>
<reference evidence="3" key="1">
    <citation type="journal article" date="2014" name="Int. J. Syst. Evol. Microbiol.">
        <title>Complete genome sequence of Corynebacterium casei LMG S-19264T (=DSM 44701T), isolated from a smear-ripened cheese.</title>
        <authorList>
            <consortium name="US DOE Joint Genome Institute (JGI-PGF)"/>
            <person name="Walter F."/>
            <person name="Albersmeier A."/>
            <person name="Kalinowski J."/>
            <person name="Ruckert C."/>
        </authorList>
    </citation>
    <scope>NUCLEOTIDE SEQUENCE</scope>
    <source>
        <strain evidence="3">NBRC 110023</strain>
    </source>
</reference>
<feature type="transmembrane region" description="Helical" evidence="1">
    <location>
        <begin position="21"/>
        <end position="39"/>
    </location>
</feature>
<organism evidence="3 4">
    <name type="scientific">Agaribacter marinus</name>
    <dbReference type="NCBI Taxonomy" id="1431249"/>
    <lineage>
        <taxon>Bacteria</taxon>
        <taxon>Pseudomonadati</taxon>
        <taxon>Pseudomonadota</taxon>
        <taxon>Gammaproteobacteria</taxon>
        <taxon>Alteromonadales</taxon>
        <taxon>Alteromonadaceae</taxon>
        <taxon>Agaribacter</taxon>
    </lineage>
</organism>
<proteinExistence type="predicted"/>
<sequence>MIYTESPRRKQINKHVSWGHWFAFANIFIAIGISSIYLFSTPIADTPISFLYLITTWLGHTSFIAFLGFIILVLPLCYKVTSMRVLRAGASTISALGLALLAFDALVYNKTGFHISFSSAELLRSETQVQVSAFGWLQWFYLILLFIIWLMLQLVMANAIYNRLSRIRNFKFTPYLSTFLVLCFVSSHGIHVWADARLYTPVLKQDNMFPLSYPATAKTLMARYGLLDLEMREQQEELQYQVGSGFVYPPKPVYCSVNSGIKMVILSALEASNYSQLDALNSNDYHLVPQHNASSFMRKLAYGIPNNMARLTSVPPVMTDLLNAFDVPNTTYQYNSESAAENATQQKFDFSGFKESIERNDSGLFIGLLNAEQLESIDIPSLGDNIALMVIAKQNNAPHFKLYSNFLDTKQASSNEDIPPTVLQHFGCLAEVERFSTGQALQSPSRNWLVSTNGENLVIFKYPLLTEVSRDGSYKVFDVNLQKEILIDIDTNMLSRSIKHLEKFTQK</sequence>